<dbReference type="EMBL" id="NEDP02005343">
    <property type="protein sequence ID" value="OWF41895.1"/>
    <property type="molecule type" value="Genomic_DNA"/>
</dbReference>
<evidence type="ECO:0000256" key="3">
    <source>
        <dbReference type="ARBA" id="ARBA00022840"/>
    </source>
</evidence>
<feature type="region of interest" description="Disordered" evidence="4">
    <location>
        <begin position="431"/>
        <end position="452"/>
    </location>
</feature>
<evidence type="ECO:0000256" key="4">
    <source>
        <dbReference type="SAM" id="MobiDB-lite"/>
    </source>
</evidence>
<dbReference type="AlphaFoldDB" id="A0A210PZI3"/>
<protein>
    <submittedName>
        <fullName evidence="5">Tubulin polyglutamylase TTLL11</fullName>
    </submittedName>
</protein>
<dbReference type="OrthoDB" id="202825at2759"/>
<name>A0A210PZI3_MIZYE</name>
<reference evidence="5 6" key="1">
    <citation type="journal article" date="2017" name="Nat. Ecol. Evol.">
        <title>Scallop genome provides insights into evolution of bilaterian karyotype and development.</title>
        <authorList>
            <person name="Wang S."/>
            <person name="Zhang J."/>
            <person name="Jiao W."/>
            <person name="Li J."/>
            <person name="Xun X."/>
            <person name="Sun Y."/>
            <person name="Guo X."/>
            <person name="Huan P."/>
            <person name="Dong B."/>
            <person name="Zhang L."/>
            <person name="Hu X."/>
            <person name="Sun X."/>
            <person name="Wang J."/>
            <person name="Zhao C."/>
            <person name="Wang Y."/>
            <person name="Wang D."/>
            <person name="Huang X."/>
            <person name="Wang R."/>
            <person name="Lv J."/>
            <person name="Li Y."/>
            <person name="Zhang Z."/>
            <person name="Liu B."/>
            <person name="Lu W."/>
            <person name="Hui Y."/>
            <person name="Liang J."/>
            <person name="Zhou Z."/>
            <person name="Hou R."/>
            <person name="Li X."/>
            <person name="Liu Y."/>
            <person name="Li H."/>
            <person name="Ning X."/>
            <person name="Lin Y."/>
            <person name="Zhao L."/>
            <person name="Xing Q."/>
            <person name="Dou J."/>
            <person name="Li Y."/>
            <person name="Mao J."/>
            <person name="Guo H."/>
            <person name="Dou H."/>
            <person name="Li T."/>
            <person name="Mu C."/>
            <person name="Jiang W."/>
            <person name="Fu Q."/>
            <person name="Fu X."/>
            <person name="Miao Y."/>
            <person name="Liu J."/>
            <person name="Yu Q."/>
            <person name="Li R."/>
            <person name="Liao H."/>
            <person name="Li X."/>
            <person name="Kong Y."/>
            <person name="Jiang Z."/>
            <person name="Chourrout D."/>
            <person name="Li R."/>
            <person name="Bao Z."/>
        </authorList>
    </citation>
    <scope>NUCLEOTIDE SEQUENCE [LARGE SCALE GENOMIC DNA]</scope>
    <source>
        <strain evidence="5 6">PY_sf001</strain>
    </source>
</reference>
<proteinExistence type="predicted"/>
<dbReference type="GO" id="GO:0000226">
    <property type="term" value="P:microtubule cytoskeleton organization"/>
    <property type="evidence" value="ECO:0007669"/>
    <property type="project" value="TreeGrafter"/>
</dbReference>
<keyword evidence="1" id="KW-0436">Ligase</keyword>
<evidence type="ECO:0000313" key="5">
    <source>
        <dbReference type="EMBL" id="OWF41895.1"/>
    </source>
</evidence>
<dbReference type="PANTHER" id="PTHR12241">
    <property type="entry name" value="TUBULIN POLYGLUTAMYLASE"/>
    <property type="match status" value="1"/>
</dbReference>
<dbReference type="Proteomes" id="UP000242188">
    <property type="component" value="Unassembled WGS sequence"/>
</dbReference>
<dbReference type="PROSITE" id="PS51221">
    <property type="entry name" value="TTL"/>
    <property type="match status" value="1"/>
</dbReference>
<keyword evidence="6" id="KW-1185">Reference proteome</keyword>
<dbReference type="InterPro" id="IPR004344">
    <property type="entry name" value="TTL/TTLL_fam"/>
</dbReference>
<sequence length="751" mass="87403">MTSHSRDYNARSLDFGSLKKPEPLHFKMTDFRRDLHIRSKREQHARKERLRSFTEAKHLSKNAVTIDTSRGRSNIEVVRMCIKELGFREFPFGRRESLTCDIHWHACNFDENPDVYNGAVNKFPGMGDICSKMSLFRSLDTMKEIFPNEYDFYPRTWYLPAQYMEFSAELRRLHEKRVKPKPTFIVKPDNGSQGDGIYLIRDSNEYNPNNSKSHVVQEYMSNVYLISNYKFDLRVYVVLKSLEPLQIYICKEGLARFSTLQYETPTKGNLHETFMHLTNYSLNKRSATFNRSEREDDGSKRTLTSVMRRIGINGHDTDKVWTNIEKCVCKTIIAILPELKVEYQATIPPNKPGPRCFQILGFDILLLDNLKPILLEVNSSPSLSIDGEQEVAPGVLEYVTCALDEMVKRPLVRDALLLMSPLQKLKSGFISKRQRRKRKKGGHSNRNGCPEPVQHQRTHILIIKADESDEEKREVDVTQQMSELNNELDFTRHEKEEEDLVDSHPEDENLDDDERFVKILTKLSKDSCLKQLYPAVYDEELEHLRILERVANLFISFLGVRGSLRIGPTGFRTFARKCRLSRRGITNAAVDIMYIDMQRRWDHMNPDRTSAMSEKKSKSTVGLCFQGFLDSCLEIARRKFPGPSKIEMLETLVDFCENSLSHQDDDGKIPNLPKLHFRRLGLAYRPSGFQIQRRTIDCMTEETVKDLYMADSRSTHHSDEIETFLRERRKNAYQPTLMRYMSRTSLVQTPE</sequence>
<dbReference type="Pfam" id="PF03133">
    <property type="entry name" value="TTL"/>
    <property type="match status" value="1"/>
</dbReference>
<dbReference type="STRING" id="6573.A0A210PZI3"/>
<dbReference type="GO" id="GO:0005524">
    <property type="term" value="F:ATP binding"/>
    <property type="evidence" value="ECO:0007669"/>
    <property type="project" value="UniProtKB-KW"/>
</dbReference>
<dbReference type="GO" id="GO:0015631">
    <property type="term" value="F:tubulin binding"/>
    <property type="evidence" value="ECO:0007669"/>
    <property type="project" value="TreeGrafter"/>
</dbReference>
<evidence type="ECO:0000313" key="6">
    <source>
        <dbReference type="Proteomes" id="UP000242188"/>
    </source>
</evidence>
<comment type="caution">
    <text evidence="5">The sequence shown here is derived from an EMBL/GenBank/DDBJ whole genome shotgun (WGS) entry which is preliminary data.</text>
</comment>
<accession>A0A210PZI3</accession>
<evidence type="ECO:0000256" key="2">
    <source>
        <dbReference type="ARBA" id="ARBA00022741"/>
    </source>
</evidence>
<feature type="compositionally biased region" description="Basic residues" evidence="4">
    <location>
        <begin position="432"/>
        <end position="443"/>
    </location>
</feature>
<keyword evidence="3" id="KW-0067">ATP-binding</keyword>
<keyword evidence="2" id="KW-0547">Nucleotide-binding</keyword>
<dbReference type="GO" id="GO:0036064">
    <property type="term" value="C:ciliary basal body"/>
    <property type="evidence" value="ECO:0007669"/>
    <property type="project" value="TreeGrafter"/>
</dbReference>
<dbReference type="SUPFAM" id="SSF56059">
    <property type="entry name" value="Glutathione synthetase ATP-binding domain-like"/>
    <property type="match status" value="1"/>
</dbReference>
<dbReference type="GO" id="GO:0070740">
    <property type="term" value="F:tubulin-glutamic acid ligase activity"/>
    <property type="evidence" value="ECO:0007669"/>
    <property type="project" value="TreeGrafter"/>
</dbReference>
<organism evidence="5 6">
    <name type="scientific">Mizuhopecten yessoensis</name>
    <name type="common">Japanese scallop</name>
    <name type="synonym">Patinopecten yessoensis</name>
    <dbReference type="NCBI Taxonomy" id="6573"/>
    <lineage>
        <taxon>Eukaryota</taxon>
        <taxon>Metazoa</taxon>
        <taxon>Spiralia</taxon>
        <taxon>Lophotrochozoa</taxon>
        <taxon>Mollusca</taxon>
        <taxon>Bivalvia</taxon>
        <taxon>Autobranchia</taxon>
        <taxon>Pteriomorphia</taxon>
        <taxon>Pectinida</taxon>
        <taxon>Pectinoidea</taxon>
        <taxon>Pectinidae</taxon>
        <taxon>Mizuhopecten</taxon>
    </lineage>
</organism>
<evidence type="ECO:0000256" key="1">
    <source>
        <dbReference type="ARBA" id="ARBA00022598"/>
    </source>
</evidence>
<dbReference type="PANTHER" id="PTHR12241:SF154">
    <property type="entry name" value="TUBULIN POLYGLUTAMYLASE TTLL11"/>
    <property type="match status" value="1"/>
</dbReference>
<dbReference type="Gene3D" id="3.30.470.20">
    <property type="entry name" value="ATP-grasp fold, B domain"/>
    <property type="match status" value="1"/>
</dbReference>
<gene>
    <name evidence="5" type="ORF">KP79_PYT04634</name>
</gene>